<evidence type="ECO:0000313" key="2">
    <source>
        <dbReference type="Proteomes" id="UP000244201"/>
    </source>
</evidence>
<dbReference type="KEGG" id="slk:SLUN_00950"/>
<dbReference type="Proteomes" id="UP000244201">
    <property type="component" value="Chromosome"/>
</dbReference>
<dbReference type="AlphaFoldDB" id="A0A2R4SW05"/>
<sequence length="155" mass="16805">MARMVSRQDLDVEVDFYGWCLQDVDDSMVPVSFPEGFEPGAFLTGHEGRLDFASAGHTHTAALAAEVWDGAPAAAGRGDGWDEVAESRISCSSGQLAVWAVAAGPMPAYVQLSDHSAGWRVRAHCRGREAVRELAREGVPEGVERYLVQFWPDDA</sequence>
<name>A0A2R4SW05_9ACTN</name>
<dbReference type="OrthoDB" id="4324574at2"/>
<dbReference type="RefSeq" id="WP_108146727.1">
    <property type="nucleotide sequence ID" value="NZ_CP026304.1"/>
</dbReference>
<protein>
    <submittedName>
        <fullName evidence="1">Uncharacterized protein</fullName>
    </submittedName>
</protein>
<organism evidence="1 2">
    <name type="scientific">Streptomyces lunaelactis</name>
    <dbReference type="NCBI Taxonomy" id="1535768"/>
    <lineage>
        <taxon>Bacteria</taxon>
        <taxon>Bacillati</taxon>
        <taxon>Actinomycetota</taxon>
        <taxon>Actinomycetes</taxon>
        <taxon>Kitasatosporales</taxon>
        <taxon>Streptomycetaceae</taxon>
        <taxon>Streptomyces</taxon>
    </lineage>
</organism>
<accession>A0A2R4SW05</accession>
<proteinExistence type="predicted"/>
<evidence type="ECO:0000313" key="1">
    <source>
        <dbReference type="EMBL" id="AVZ71032.1"/>
    </source>
</evidence>
<gene>
    <name evidence="1" type="ORF">SLUN_00950</name>
</gene>
<reference evidence="1 2" key="1">
    <citation type="submission" date="2018-01" db="EMBL/GenBank/DDBJ databases">
        <title>Complete genome sequence of Streptomyces lunaelactis MM109T, a Ferroverdin A producer isolated from cave moonmilk deposits.</title>
        <authorList>
            <person name="Naome A."/>
            <person name="Martinet L."/>
            <person name="Maciejewska M."/>
            <person name="Anderssen S."/>
            <person name="Adam D."/>
            <person name="Tenconi E."/>
            <person name="Deflandre B."/>
            <person name="Arguelles-Arias A."/>
            <person name="Calusinska M."/>
            <person name="Copieters W."/>
            <person name="Karim L."/>
            <person name="Hanikenne M."/>
            <person name="Baurain D."/>
            <person name="van Wezel G."/>
            <person name="Smargiasso N."/>
            <person name="de Pauw E."/>
            <person name="Delfosse P."/>
            <person name="Rigali S."/>
        </authorList>
    </citation>
    <scope>NUCLEOTIDE SEQUENCE [LARGE SCALE GENOMIC DNA]</scope>
    <source>
        <strain evidence="1 2">MM109</strain>
    </source>
</reference>
<dbReference type="EMBL" id="CP026304">
    <property type="protein sequence ID" value="AVZ71032.1"/>
    <property type="molecule type" value="Genomic_DNA"/>
</dbReference>
<keyword evidence="2" id="KW-1185">Reference proteome</keyword>
<dbReference type="GeneID" id="55653860"/>